<dbReference type="GeneID" id="79303193"/>
<keyword evidence="5" id="KW-1185">Reference proteome</keyword>
<evidence type="ECO:0000313" key="4">
    <source>
        <dbReference type="EMBL" id="MFC7080206.1"/>
    </source>
</evidence>
<dbReference type="EMBL" id="JBHSZH010000005">
    <property type="protein sequence ID" value="MFC7080206.1"/>
    <property type="molecule type" value="Genomic_DNA"/>
</dbReference>
<accession>A0ABD5WIA3</accession>
<evidence type="ECO:0000259" key="3">
    <source>
        <dbReference type="PROSITE" id="PS01031"/>
    </source>
</evidence>
<proteinExistence type="inferred from homology"/>
<dbReference type="InterPro" id="IPR008978">
    <property type="entry name" value="HSP20-like_chaperone"/>
</dbReference>
<dbReference type="PANTHER" id="PTHR11527">
    <property type="entry name" value="HEAT-SHOCK PROTEIN 20 FAMILY MEMBER"/>
    <property type="match status" value="1"/>
</dbReference>
<gene>
    <name evidence="4" type="ORF">ACFQJ6_08830</name>
</gene>
<sequence length="116" mass="13430">MSRKRRPSDTRPRPTIDVDVADRGDDYVVTADLPGIRKQDVDVRVKKSRVQILVDPEGESETGGAFARRAREHGPITRIVRLPERVDEKRTDAEYLNGQLRITLRKRQRRRSVEVE</sequence>
<name>A0ABD5WIA3_9EURY</name>
<organism evidence="4 5">
    <name type="scientific">Halorussus caseinilyticus</name>
    <dbReference type="NCBI Taxonomy" id="3034025"/>
    <lineage>
        <taxon>Archaea</taxon>
        <taxon>Methanobacteriati</taxon>
        <taxon>Methanobacteriota</taxon>
        <taxon>Stenosarchaea group</taxon>
        <taxon>Halobacteria</taxon>
        <taxon>Halobacteriales</taxon>
        <taxon>Haladaptataceae</taxon>
        <taxon>Halorussus</taxon>
    </lineage>
</organism>
<dbReference type="PROSITE" id="PS01031">
    <property type="entry name" value="SHSP"/>
    <property type="match status" value="1"/>
</dbReference>
<reference evidence="4 5" key="1">
    <citation type="journal article" date="2019" name="Int. J. Syst. Evol. Microbiol.">
        <title>The Global Catalogue of Microorganisms (GCM) 10K type strain sequencing project: providing services to taxonomists for standard genome sequencing and annotation.</title>
        <authorList>
            <consortium name="The Broad Institute Genomics Platform"/>
            <consortium name="The Broad Institute Genome Sequencing Center for Infectious Disease"/>
            <person name="Wu L."/>
            <person name="Ma J."/>
        </authorList>
    </citation>
    <scope>NUCLEOTIDE SEQUENCE [LARGE SCALE GENOMIC DNA]</scope>
    <source>
        <strain evidence="4 5">DT72</strain>
    </source>
</reference>
<dbReference type="Gene3D" id="2.60.40.790">
    <property type="match status" value="1"/>
</dbReference>
<dbReference type="CDD" id="cd06464">
    <property type="entry name" value="ACD_sHsps-like"/>
    <property type="match status" value="1"/>
</dbReference>
<comment type="caution">
    <text evidence="4">The sequence shown here is derived from an EMBL/GenBank/DDBJ whole genome shotgun (WGS) entry which is preliminary data.</text>
</comment>
<feature type="domain" description="SHSP" evidence="3">
    <location>
        <begin position="7"/>
        <end position="116"/>
    </location>
</feature>
<dbReference type="Proteomes" id="UP001596407">
    <property type="component" value="Unassembled WGS sequence"/>
</dbReference>
<dbReference type="InterPro" id="IPR031107">
    <property type="entry name" value="Small_HSP"/>
</dbReference>
<evidence type="ECO:0000313" key="5">
    <source>
        <dbReference type="Proteomes" id="UP001596407"/>
    </source>
</evidence>
<evidence type="ECO:0000256" key="2">
    <source>
        <dbReference type="RuleBase" id="RU003616"/>
    </source>
</evidence>
<dbReference type="InterPro" id="IPR002068">
    <property type="entry name" value="A-crystallin/Hsp20_dom"/>
</dbReference>
<protein>
    <submittedName>
        <fullName evidence="4">Hsp20/alpha crystallin family protein</fullName>
    </submittedName>
</protein>
<dbReference type="RefSeq" id="WP_276281964.1">
    <property type="nucleotide sequence ID" value="NZ_CP119809.1"/>
</dbReference>
<evidence type="ECO:0000256" key="1">
    <source>
        <dbReference type="PROSITE-ProRule" id="PRU00285"/>
    </source>
</evidence>
<dbReference type="SUPFAM" id="SSF49764">
    <property type="entry name" value="HSP20-like chaperones"/>
    <property type="match status" value="1"/>
</dbReference>
<dbReference type="AlphaFoldDB" id="A0ABD5WIA3"/>
<comment type="similarity">
    <text evidence="1 2">Belongs to the small heat shock protein (HSP20) family.</text>
</comment>
<dbReference type="Pfam" id="PF00011">
    <property type="entry name" value="HSP20"/>
    <property type="match status" value="1"/>
</dbReference>